<evidence type="ECO:0008006" key="3">
    <source>
        <dbReference type="Google" id="ProtNLM"/>
    </source>
</evidence>
<proteinExistence type="predicted"/>
<gene>
    <name evidence="1" type="ORF">GCM10008943_00580</name>
</gene>
<dbReference type="Proteomes" id="UP001424441">
    <property type="component" value="Unassembled WGS sequence"/>
</dbReference>
<evidence type="ECO:0000313" key="1">
    <source>
        <dbReference type="EMBL" id="GAA0589449.1"/>
    </source>
</evidence>
<sequence length="127" mass="14398">MTNTKTTDLALSLLDWNRKNLVHNNALTETLIAEKFAEQFIVKANGRTHPANHAAYLEFLNGFRSTIASIDYRVHETITEANATVLAMTAEVVRIDKTKDIFEAMLHLKFNDAGMITLWNEVYIKTS</sequence>
<dbReference type="RefSeq" id="WP_343799923.1">
    <property type="nucleotide sequence ID" value="NZ_BAAADE010000001.1"/>
</dbReference>
<protein>
    <recommendedName>
        <fullName evidence="3">Nuclear transport factor 2 family protein</fullName>
    </recommendedName>
</protein>
<comment type="caution">
    <text evidence="1">The sequence shown here is derived from an EMBL/GenBank/DDBJ whole genome shotgun (WGS) entry which is preliminary data.</text>
</comment>
<evidence type="ECO:0000313" key="2">
    <source>
        <dbReference type="Proteomes" id="UP001424441"/>
    </source>
</evidence>
<name>A0ABP3QIC3_9HYPH</name>
<dbReference type="Gene3D" id="3.10.450.50">
    <property type="match status" value="1"/>
</dbReference>
<organism evidence="1 2">
    <name type="scientific">Paenochrobactrum glaciei</name>
    <dbReference type="NCBI Taxonomy" id="486407"/>
    <lineage>
        <taxon>Bacteria</taxon>
        <taxon>Pseudomonadati</taxon>
        <taxon>Pseudomonadota</taxon>
        <taxon>Alphaproteobacteria</taxon>
        <taxon>Hyphomicrobiales</taxon>
        <taxon>Brucellaceae</taxon>
        <taxon>Paenochrobactrum</taxon>
    </lineage>
</organism>
<accession>A0ABP3QIC3</accession>
<keyword evidence="2" id="KW-1185">Reference proteome</keyword>
<reference evidence="2" key="1">
    <citation type="journal article" date="2019" name="Int. J. Syst. Evol. Microbiol.">
        <title>The Global Catalogue of Microorganisms (GCM) 10K type strain sequencing project: providing services to taxonomists for standard genome sequencing and annotation.</title>
        <authorList>
            <consortium name="The Broad Institute Genomics Platform"/>
            <consortium name="The Broad Institute Genome Sequencing Center for Infectious Disease"/>
            <person name="Wu L."/>
            <person name="Ma J."/>
        </authorList>
    </citation>
    <scope>NUCLEOTIDE SEQUENCE [LARGE SCALE GENOMIC DNA]</scope>
    <source>
        <strain evidence="2">JCM 15115</strain>
    </source>
</reference>
<dbReference type="EMBL" id="BAAADE010000001">
    <property type="protein sequence ID" value="GAA0589449.1"/>
    <property type="molecule type" value="Genomic_DNA"/>
</dbReference>